<evidence type="ECO:0000313" key="2">
    <source>
        <dbReference type="EMBL" id="EJK51063.1"/>
    </source>
</evidence>
<organism evidence="2 3">
    <name type="scientific">Thalassiosira oceanica</name>
    <name type="common">Marine diatom</name>
    <dbReference type="NCBI Taxonomy" id="159749"/>
    <lineage>
        <taxon>Eukaryota</taxon>
        <taxon>Sar</taxon>
        <taxon>Stramenopiles</taxon>
        <taxon>Ochrophyta</taxon>
        <taxon>Bacillariophyta</taxon>
        <taxon>Coscinodiscophyceae</taxon>
        <taxon>Thalassiosirophycidae</taxon>
        <taxon>Thalassiosirales</taxon>
        <taxon>Thalassiosiraceae</taxon>
        <taxon>Thalassiosira</taxon>
    </lineage>
</organism>
<keyword evidence="3" id="KW-1185">Reference proteome</keyword>
<feature type="region of interest" description="Disordered" evidence="1">
    <location>
        <begin position="219"/>
        <end position="239"/>
    </location>
</feature>
<gene>
    <name evidence="2" type="ORF">THAOC_29802</name>
</gene>
<reference evidence="2 3" key="1">
    <citation type="journal article" date="2012" name="Genome Biol.">
        <title>Genome and low-iron response of an oceanic diatom adapted to chronic iron limitation.</title>
        <authorList>
            <person name="Lommer M."/>
            <person name="Specht M."/>
            <person name="Roy A.S."/>
            <person name="Kraemer L."/>
            <person name="Andreson R."/>
            <person name="Gutowska M.A."/>
            <person name="Wolf J."/>
            <person name="Bergner S.V."/>
            <person name="Schilhabel M.B."/>
            <person name="Klostermeier U.C."/>
            <person name="Beiko R.G."/>
            <person name="Rosenstiel P."/>
            <person name="Hippler M."/>
            <person name="Laroche J."/>
        </authorList>
    </citation>
    <scope>NUCLEOTIDE SEQUENCE [LARGE SCALE GENOMIC DNA]</scope>
    <source>
        <strain evidence="2 3">CCMP1005</strain>
    </source>
</reference>
<protein>
    <submittedName>
        <fullName evidence="2">Uncharacterized protein</fullName>
    </submittedName>
</protein>
<feature type="compositionally biased region" description="Basic and acidic residues" evidence="1">
    <location>
        <begin position="124"/>
        <end position="146"/>
    </location>
</feature>
<accession>K0RBJ5</accession>
<evidence type="ECO:0000256" key="1">
    <source>
        <dbReference type="SAM" id="MobiDB-lite"/>
    </source>
</evidence>
<proteinExistence type="predicted"/>
<dbReference type="AlphaFoldDB" id="K0RBJ5"/>
<feature type="compositionally biased region" description="Low complexity" evidence="1">
    <location>
        <begin position="221"/>
        <end position="239"/>
    </location>
</feature>
<name>K0RBJ5_THAOC</name>
<feature type="region of interest" description="Disordered" evidence="1">
    <location>
        <begin position="92"/>
        <end position="172"/>
    </location>
</feature>
<comment type="caution">
    <text evidence="2">The sequence shown here is derived from an EMBL/GenBank/DDBJ whole genome shotgun (WGS) entry which is preliminary data.</text>
</comment>
<evidence type="ECO:0000313" key="3">
    <source>
        <dbReference type="Proteomes" id="UP000266841"/>
    </source>
</evidence>
<dbReference type="EMBL" id="AGNL01042280">
    <property type="protein sequence ID" value="EJK51063.1"/>
    <property type="molecule type" value="Genomic_DNA"/>
</dbReference>
<feature type="compositionally biased region" description="Polar residues" evidence="1">
    <location>
        <begin position="158"/>
        <end position="172"/>
    </location>
</feature>
<sequence>MCPSSQPIHSTADRSGHFDSTRKILIKEYKQTTADVSQVCDGRNFDLLRQIKESHGSVLNKYRPTRQSRSGTEREACDEVVRVRPPIDEVAVDCRSGHRQQSFGDISPKKIGQDVEQAVDDDESSHPLDESELDEHNNYSEHRRSQSEMGENCEPLQQEPQQSLRLSADSCRSQTLSSSASKITVRRLSEPMHRCKMTNSNVCGIMRPARYSSNNLAAMDSSQHSSTSGRRSSNAGTSRSASQILLDNIYDKPNLNSCEGENSMGLACAHSSIGRGLNSIEDVNRMRRRASYADLKSASKNAAWVAHGVNFSKSMEVYVFKS</sequence>
<dbReference type="Proteomes" id="UP000266841">
    <property type="component" value="Unassembled WGS sequence"/>
</dbReference>